<dbReference type="InterPro" id="IPR019159">
    <property type="entry name" value="CCDC93_CC"/>
</dbReference>
<dbReference type="AlphaFoldDB" id="A0A1Y3BCU9"/>
<protein>
    <recommendedName>
        <fullName evidence="1">Coiled-coil domain-containing protein 93</fullName>
    </recommendedName>
</protein>
<feature type="coiled-coil region" evidence="2">
    <location>
        <begin position="4"/>
        <end position="31"/>
    </location>
</feature>
<comment type="caution">
    <text evidence="4">The sequence shown here is derived from an EMBL/GenBank/DDBJ whole genome shotgun (WGS) entry which is preliminary data.</text>
</comment>
<evidence type="ECO:0000259" key="3">
    <source>
        <dbReference type="Pfam" id="PF09762"/>
    </source>
</evidence>
<dbReference type="GO" id="GO:0006893">
    <property type="term" value="P:Golgi to plasma membrane transport"/>
    <property type="evidence" value="ECO:0007669"/>
    <property type="project" value="TreeGrafter"/>
</dbReference>
<evidence type="ECO:0000313" key="4">
    <source>
        <dbReference type="EMBL" id="OTF78017.1"/>
    </source>
</evidence>
<dbReference type="Proteomes" id="UP000194236">
    <property type="component" value="Unassembled WGS sequence"/>
</dbReference>
<keyword evidence="2" id="KW-0175">Coiled coil</keyword>
<sequence length="62" mass="7598">MENKIKVEQRLQNEREKRDQLNGRYTSLIDEQRLYYIAVKAFKEECKINEQLIVQLEKINKK</sequence>
<reference evidence="4 5" key="1">
    <citation type="submission" date="2017-03" db="EMBL/GenBank/DDBJ databases">
        <title>Genome Survey of Euroglyphus maynei.</title>
        <authorList>
            <person name="Arlian L.G."/>
            <person name="Morgan M.S."/>
            <person name="Rider S.D."/>
        </authorList>
    </citation>
    <scope>NUCLEOTIDE SEQUENCE [LARGE SCALE GENOMIC DNA]</scope>
    <source>
        <strain evidence="4">Arlian Lab</strain>
        <tissue evidence="4">Whole body</tissue>
    </source>
</reference>
<feature type="domain" description="CCDC93 coiled-coil" evidence="3">
    <location>
        <begin position="2"/>
        <end position="53"/>
    </location>
</feature>
<evidence type="ECO:0000313" key="5">
    <source>
        <dbReference type="Proteomes" id="UP000194236"/>
    </source>
</evidence>
<organism evidence="4 5">
    <name type="scientific">Euroglyphus maynei</name>
    <name type="common">Mayne's house dust mite</name>
    <dbReference type="NCBI Taxonomy" id="6958"/>
    <lineage>
        <taxon>Eukaryota</taxon>
        <taxon>Metazoa</taxon>
        <taxon>Ecdysozoa</taxon>
        <taxon>Arthropoda</taxon>
        <taxon>Chelicerata</taxon>
        <taxon>Arachnida</taxon>
        <taxon>Acari</taxon>
        <taxon>Acariformes</taxon>
        <taxon>Sarcoptiformes</taxon>
        <taxon>Astigmata</taxon>
        <taxon>Psoroptidia</taxon>
        <taxon>Analgoidea</taxon>
        <taxon>Pyroglyphidae</taxon>
        <taxon>Pyroglyphinae</taxon>
        <taxon>Euroglyphus</taxon>
    </lineage>
</organism>
<proteinExistence type="predicted"/>
<keyword evidence="5" id="KW-1185">Reference proteome</keyword>
<dbReference type="Pfam" id="PF09762">
    <property type="entry name" value="CCDC93_CC"/>
    <property type="match status" value="1"/>
</dbReference>
<dbReference type="EMBL" id="MUJZ01029848">
    <property type="protein sequence ID" value="OTF78017.1"/>
    <property type="molecule type" value="Genomic_DNA"/>
</dbReference>
<dbReference type="PANTHER" id="PTHR16441:SF0">
    <property type="entry name" value="COILED-COIL DOMAIN-CONTAINING PROTEIN 93"/>
    <property type="match status" value="1"/>
</dbReference>
<evidence type="ECO:0000256" key="2">
    <source>
        <dbReference type="SAM" id="Coils"/>
    </source>
</evidence>
<name>A0A1Y3BCU9_EURMA</name>
<evidence type="ECO:0000256" key="1">
    <source>
        <dbReference type="ARBA" id="ARBA00016765"/>
    </source>
</evidence>
<accession>A0A1Y3BCU9</accession>
<dbReference type="PANTHER" id="PTHR16441">
    <property type="entry name" value="FIDIPIDINE"/>
    <property type="match status" value="1"/>
</dbReference>
<dbReference type="OrthoDB" id="16092at2759"/>
<gene>
    <name evidence="4" type="ORF">BLA29_007913</name>
</gene>
<dbReference type="InterPro" id="IPR039116">
    <property type="entry name" value="CCDC93"/>
</dbReference>